<accession>A0ABV7JET1</accession>
<evidence type="ECO:0008006" key="3">
    <source>
        <dbReference type="Google" id="ProtNLM"/>
    </source>
</evidence>
<evidence type="ECO:0000313" key="2">
    <source>
        <dbReference type="Proteomes" id="UP001595533"/>
    </source>
</evidence>
<reference evidence="2" key="1">
    <citation type="journal article" date="2019" name="Int. J. Syst. Evol. Microbiol.">
        <title>The Global Catalogue of Microorganisms (GCM) 10K type strain sequencing project: providing services to taxonomists for standard genome sequencing and annotation.</title>
        <authorList>
            <consortium name="The Broad Institute Genomics Platform"/>
            <consortium name="The Broad Institute Genome Sequencing Center for Infectious Disease"/>
            <person name="Wu L."/>
            <person name="Ma J."/>
        </authorList>
    </citation>
    <scope>NUCLEOTIDE SEQUENCE [LARGE SCALE GENOMIC DNA]</scope>
    <source>
        <strain evidence="2">KCTC 42953</strain>
    </source>
</reference>
<proteinExistence type="predicted"/>
<dbReference type="Proteomes" id="UP001595533">
    <property type="component" value="Unassembled WGS sequence"/>
</dbReference>
<keyword evidence="2" id="KW-1185">Reference proteome</keyword>
<evidence type="ECO:0000313" key="1">
    <source>
        <dbReference type="EMBL" id="MFC3195707.1"/>
    </source>
</evidence>
<dbReference type="EMBL" id="JBHRTS010000010">
    <property type="protein sequence ID" value="MFC3195707.1"/>
    <property type="molecule type" value="Genomic_DNA"/>
</dbReference>
<sequence length="337" mass="39422">MKQQLNPLPENRRWLAIWVLAVLFLLGSLLGYEWLLKTRGFKPSVEVTQDLWSWNRSRASQDNALVLVGASRIQLAIDIETLREQWPDKHIASLAVNGSFPMSTLIDLAADEEFNGLVLLSFHARMLEPDYFDMQKPYVDHYHNSAGYLDMMNARVMAWLQSKWRLLHPLMNLHDLLHFFIENRRFPDPPYISFHPDTTASADYQISDVNALRHYFLQSKQRDYQQHKAMNDDVWVDGVQRMMLAIRAIEQRGGQVIVLRFPVGPAHWLLDQAEYPRARYWDVMLLRNPDLKALHFLEHPGWQAFDFPDSSHLDASDKVAFTEQLLSTILLHWPELH</sequence>
<protein>
    <recommendedName>
        <fullName evidence="3">SGNH/GDSL hydrolase family protein</fullName>
    </recommendedName>
</protein>
<organism evidence="1 2">
    <name type="scientific">Marinicella sediminis</name>
    <dbReference type="NCBI Taxonomy" id="1792834"/>
    <lineage>
        <taxon>Bacteria</taxon>
        <taxon>Pseudomonadati</taxon>
        <taxon>Pseudomonadota</taxon>
        <taxon>Gammaproteobacteria</taxon>
        <taxon>Lysobacterales</taxon>
        <taxon>Marinicellaceae</taxon>
        <taxon>Marinicella</taxon>
    </lineage>
</organism>
<dbReference type="RefSeq" id="WP_157892974.1">
    <property type="nucleotide sequence ID" value="NZ_JBHRTS010000010.1"/>
</dbReference>
<gene>
    <name evidence="1" type="ORF">ACFODZ_15740</name>
</gene>
<comment type="caution">
    <text evidence="1">The sequence shown here is derived from an EMBL/GenBank/DDBJ whole genome shotgun (WGS) entry which is preliminary data.</text>
</comment>
<name>A0ABV7JET1_9GAMM</name>